<dbReference type="Proteomes" id="UP001310022">
    <property type="component" value="Unassembled WGS sequence"/>
</dbReference>
<reference evidence="2 3" key="1">
    <citation type="submission" date="2021-12" db="EMBL/GenBank/DDBJ databases">
        <title>Genome sequencing of bacteria with rrn-lacking chromosome and rrn-plasmid.</title>
        <authorList>
            <person name="Anda M."/>
            <person name="Iwasaki W."/>
        </authorList>
    </citation>
    <scope>NUCLEOTIDE SEQUENCE [LARGE SCALE GENOMIC DNA]</scope>
    <source>
        <strain evidence="2 3">NBRC 15940</strain>
    </source>
</reference>
<proteinExistence type="predicted"/>
<dbReference type="Pfam" id="PF13351">
    <property type="entry name" value="DUF4099"/>
    <property type="match status" value="1"/>
</dbReference>
<dbReference type="AlphaFoldDB" id="A0AAN4W4V6"/>
<dbReference type="RefSeq" id="WP_338239747.1">
    <property type="nucleotide sequence ID" value="NZ_BQKE01000006.1"/>
</dbReference>
<gene>
    <name evidence="2" type="ORF">PEDI_52350</name>
</gene>
<sequence length="201" mass="22753">MKDNKFPYEQLAQIGVNRDTIDGMKKEEREALFQGKPSSIMNLTISKNDIDFIGKGKISLYEKPGGEIGVKVHPVRAEIKNEYNLSPKQFERLKEGETVLHDTVRDGKSSTYLLQADKQTNEVRFTEVLSVKIPDKIQGYVLQSAEKNMLKQGQKVEFQNEKGERQSIKLDLIAPKGIKVDPVVLSKDNSLKQDQSFAVSR</sequence>
<feature type="domain" description="DUF4099" evidence="1">
    <location>
        <begin position="3"/>
        <end position="82"/>
    </location>
</feature>
<dbReference type="InterPro" id="IPR025343">
    <property type="entry name" value="DUF4099"/>
</dbReference>
<organism evidence="2 3">
    <name type="scientific">Persicobacter diffluens</name>
    <dbReference type="NCBI Taxonomy" id="981"/>
    <lineage>
        <taxon>Bacteria</taxon>
        <taxon>Pseudomonadati</taxon>
        <taxon>Bacteroidota</taxon>
        <taxon>Cytophagia</taxon>
        <taxon>Cytophagales</taxon>
        <taxon>Persicobacteraceae</taxon>
        <taxon>Persicobacter</taxon>
    </lineage>
</organism>
<evidence type="ECO:0000313" key="2">
    <source>
        <dbReference type="EMBL" id="GJM64683.1"/>
    </source>
</evidence>
<dbReference type="EMBL" id="BQKE01000006">
    <property type="protein sequence ID" value="GJM64683.1"/>
    <property type="molecule type" value="Genomic_DNA"/>
</dbReference>
<accession>A0AAN4W4V6</accession>
<name>A0AAN4W4V6_9BACT</name>
<evidence type="ECO:0000313" key="3">
    <source>
        <dbReference type="Proteomes" id="UP001310022"/>
    </source>
</evidence>
<evidence type="ECO:0000259" key="1">
    <source>
        <dbReference type="Pfam" id="PF13351"/>
    </source>
</evidence>
<protein>
    <recommendedName>
        <fullName evidence="1">DUF4099 domain-containing protein</fullName>
    </recommendedName>
</protein>
<keyword evidence="3" id="KW-1185">Reference proteome</keyword>
<comment type="caution">
    <text evidence="2">The sequence shown here is derived from an EMBL/GenBank/DDBJ whole genome shotgun (WGS) entry which is preliminary data.</text>
</comment>